<feature type="non-terminal residue" evidence="1">
    <location>
        <position position="1"/>
    </location>
</feature>
<comment type="caution">
    <text evidence="1">The sequence shown here is derived from an EMBL/GenBank/DDBJ whole genome shotgun (WGS) entry which is preliminary data.</text>
</comment>
<accession>A0A3M7KRB7</accession>
<reference evidence="2" key="1">
    <citation type="journal article" date="2018" name="Algal Res.">
        <title>Characterization of plant carbon substrate utilization by Auxenochlorella protothecoides.</title>
        <authorList>
            <person name="Vogler B.W."/>
            <person name="Starkenburg S.R."/>
            <person name="Sudasinghe N."/>
            <person name="Schambach J.Y."/>
            <person name="Rollin J.A."/>
            <person name="Pattathil S."/>
            <person name="Barry A.N."/>
        </authorList>
    </citation>
    <scope>NUCLEOTIDE SEQUENCE [LARGE SCALE GENOMIC DNA]</scope>
    <source>
        <strain evidence="2">UTEX 25</strain>
    </source>
</reference>
<proteinExistence type="predicted"/>
<dbReference type="AlphaFoldDB" id="A0A3M7KRB7"/>
<protein>
    <submittedName>
        <fullName evidence="1">Uncharacterized protein</fullName>
    </submittedName>
</protein>
<evidence type="ECO:0000313" key="1">
    <source>
        <dbReference type="EMBL" id="RMZ53063.1"/>
    </source>
</evidence>
<dbReference type="EMBL" id="QOKY01000202">
    <property type="protein sequence ID" value="RMZ53063.1"/>
    <property type="molecule type" value="Genomic_DNA"/>
</dbReference>
<dbReference type="Proteomes" id="UP000279271">
    <property type="component" value="Unassembled WGS sequence"/>
</dbReference>
<sequence>MGAFDKGLGRMWAAVQEVSKAAANTGKNVTIPPSASIPGNLVLSPGGVLALPEALLRLATRVSLITVKGVQEERNPLHKNLVVVVLPEVPAWSAETIPWKRHVKGSAHRIPSHLEKETGT</sequence>
<evidence type="ECO:0000313" key="2">
    <source>
        <dbReference type="Proteomes" id="UP000279271"/>
    </source>
</evidence>
<gene>
    <name evidence="1" type="ORF">APUTEX25_001182</name>
</gene>
<name>A0A3M7KRB7_AUXPR</name>
<feature type="non-terminal residue" evidence="1">
    <location>
        <position position="120"/>
    </location>
</feature>
<organism evidence="1 2">
    <name type="scientific">Auxenochlorella protothecoides</name>
    <name type="common">Green microalga</name>
    <name type="synonym">Chlorella protothecoides</name>
    <dbReference type="NCBI Taxonomy" id="3075"/>
    <lineage>
        <taxon>Eukaryota</taxon>
        <taxon>Viridiplantae</taxon>
        <taxon>Chlorophyta</taxon>
        <taxon>core chlorophytes</taxon>
        <taxon>Trebouxiophyceae</taxon>
        <taxon>Chlorellales</taxon>
        <taxon>Chlorellaceae</taxon>
        <taxon>Auxenochlorella</taxon>
    </lineage>
</organism>